<evidence type="ECO:0000256" key="9">
    <source>
        <dbReference type="SAM" id="Phobius"/>
    </source>
</evidence>
<dbReference type="AlphaFoldDB" id="A0A158J7P9"/>
<dbReference type="GO" id="GO:0016020">
    <property type="term" value="C:membrane"/>
    <property type="evidence" value="ECO:0007669"/>
    <property type="project" value="UniProtKB-SubCell"/>
</dbReference>
<feature type="transmembrane region" description="Helical" evidence="9">
    <location>
        <begin position="302"/>
        <end position="326"/>
    </location>
</feature>
<keyword evidence="6 9" id="KW-0812">Transmembrane</keyword>
<dbReference type="PANTHER" id="PTHR12726:SF0">
    <property type="entry name" value="CERAMIDE GLUCOSYLTRANSFERASE"/>
    <property type="match status" value="1"/>
</dbReference>
<dbReference type="STRING" id="326474.AWB65_06099"/>
<dbReference type="EMBL" id="FCNW02000064">
    <property type="protein sequence ID" value="SAL64856.1"/>
    <property type="molecule type" value="Genomic_DNA"/>
</dbReference>
<dbReference type="InterPro" id="IPR017835">
    <property type="entry name" value="Hopen-assoc_HpnI"/>
</dbReference>
<comment type="pathway">
    <text evidence="2">Lipid metabolism; sphingolipid metabolism.</text>
</comment>
<keyword evidence="8 9" id="KW-0472">Membrane</keyword>
<feature type="transmembrane region" description="Helical" evidence="9">
    <location>
        <begin position="6"/>
        <end position="30"/>
    </location>
</feature>
<keyword evidence="7 9" id="KW-1133">Transmembrane helix</keyword>
<dbReference type="Pfam" id="PF13506">
    <property type="entry name" value="Glyco_transf_21"/>
    <property type="match status" value="1"/>
</dbReference>
<dbReference type="OrthoDB" id="9814255at2"/>
<evidence type="ECO:0000256" key="2">
    <source>
        <dbReference type="ARBA" id="ARBA00004760"/>
    </source>
</evidence>
<proteinExistence type="predicted"/>
<protein>
    <submittedName>
        <fullName evidence="10">Acyl-CoA dehydrogenase-like protein</fullName>
    </submittedName>
</protein>
<organism evidence="10 11">
    <name type="scientific">Caballeronia humi</name>
    <dbReference type="NCBI Taxonomy" id="326474"/>
    <lineage>
        <taxon>Bacteria</taxon>
        <taxon>Pseudomonadati</taxon>
        <taxon>Pseudomonadota</taxon>
        <taxon>Betaproteobacteria</taxon>
        <taxon>Burkholderiales</taxon>
        <taxon>Burkholderiaceae</taxon>
        <taxon>Caballeronia</taxon>
    </lineage>
</organism>
<name>A0A158J7P9_9BURK</name>
<dbReference type="InterPro" id="IPR025993">
    <property type="entry name" value="Ceramide_glucosylTrfase"/>
</dbReference>
<evidence type="ECO:0000313" key="10">
    <source>
        <dbReference type="EMBL" id="SAL64856.1"/>
    </source>
</evidence>
<dbReference type="CDD" id="cd02520">
    <property type="entry name" value="Glucosylceramide_synthase"/>
    <property type="match status" value="1"/>
</dbReference>
<dbReference type="GO" id="GO:0006679">
    <property type="term" value="P:glucosylceramide biosynthetic process"/>
    <property type="evidence" value="ECO:0007669"/>
    <property type="project" value="TreeGrafter"/>
</dbReference>
<comment type="pathway">
    <text evidence="3">Sphingolipid metabolism.</text>
</comment>
<keyword evidence="11" id="KW-1185">Reference proteome</keyword>
<comment type="subcellular location">
    <subcellularLocation>
        <location evidence="1">Membrane</location>
        <topology evidence="1">Multi-pass membrane protein</topology>
    </subcellularLocation>
</comment>
<sequence>MDLQHLAQTVFVFIAALCGLCAAAGIAYTVSASLLVGRFFGRCASVPKNYPGITVVKPLHGDEWHLLEHLASFLEQDYPGPIHYLFGVHDPEDAALRAVDALCVRYPEARITIVVDARLYGPNRKIANLVNMLERAEYDIFCLADSDVRVDRSYLRHTVGALQQPGVGLVTSAFRGLYAPGFWPRVAAASTNYHFLPSVITGLAIGRARPCFGQSIAVTRATLLRIGGLTQFAHHLAEDYAIGEAVRESGLSVAIAPFVVQHACVEDTFGKLFAHELRWSRTIRAADRAGHLGSVLMHPFPLALLAIMFSGGQAATCALAALSLAVRAMLICLTDRATGQLCEGLWYMPLCDVVQFMIYIASFFTSRVVWRGRRFRVDDNGMLAPVHQE</sequence>
<gene>
    <name evidence="10" type="ORF">AWB65_06099</name>
</gene>
<keyword evidence="5" id="KW-0808">Transferase</keyword>
<reference evidence="10" key="1">
    <citation type="submission" date="2016-01" db="EMBL/GenBank/DDBJ databases">
        <authorList>
            <person name="Peeters C."/>
        </authorList>
    </citation>
    <scope>NUCLEOTIDE SEQUENCE [LARGE SCALE GENOMIC DNA]</scope>
    <source>
        <strain evidence="10">LMG 22934</strain>
    </source>
</reference>
<dbReference type="GO" id="GO:0008120">
    <property type="term" value="F:ceramide glucosyltransferase activity"/>
    <property type="evidence" value="ECO:0007669"/>
    <property type="project" value="TreeGrafter"/>
</dbReference>
<evidence type="ECO:0000313" key="11">
    <source>
        <dbReference type="Proteomes" id="UP000054977"/>
    </source>
</evidence>
<dbReference type="PANTHER" id="PTHR12726">
    <property type="entry name" value="CERAMIDE GLUCOSYLTRANSFERASE"/>
    <property type="match status" value="1"/>
</dbReference>
<evidence type="ECO:0000256" key="8">
    <source>
        <dbReference type="ARBA" id="ARBA00023136"/>
    </source>
</evidence>
<evidence type="ECO:0000256" key="5">
    <source>
        <dbReference type="ARBA" id="ARBA00022679"/>
    </source>
</evidence>
<keyword evidence="4" id="KW-0328">Glycosyltransferase</keyword>
<dbReference type="Gene3D" id="3.90.550.10">
    <property type="entry name" value="Spore Coat Polysaccharide Biosynthesis Protein SpsA, Chain A"/>
    <property type="match status" value="1"/>
</dbReference>
<dbReference type="NCBIfam" id="TIGR03472">
    <property type="entry name" value="HpnI"/>
    <property type="match status" value="1"/>
</dbReference>
<dbReference type="RefSeq" id="WP_087670650.1">
    <property type="nucleotide sequence ID" value="NZ_FCNW02000064.1"/>
</dbReference>
<comment type="caution">
    <text evidence="10">The sequence shown here is derived from an EMBL/GenBank/DDBJ whole genome shotgun (WGS) entry which is preliminary data.</text>
</comment>
<accession>A0A158J7P9</accession>
<dbReference type="Proteomes" id="UP000054977">
    <property type="component" value="Unassembled WGS sequence"/>
</dbReference>
<evidence type="ECO:0000256" key="1">
    <source>
        <dbReference type="ARBA" id="ARBA00004141"/>
    </source>
</evidence>
<dbReference type="SUPFAM" id="SSF53448">
    <property type="entry name" value="Nucleotide-diphospho-sugar transferases"/>
    <property type="match status" value="1"/>
</dbReference>
<evidence type="ECO:0000256" key="3">
    <source>
        <dbReference type="ARBA" id="ARBA00004991"/>
    </source>
</evidence>
<evidence type="ECO:0000256" key="7">
    <source>
        <dbReference type="ARBA" id="ARBA00022989"/>
    </source>
</evidence>
<evidence type="ECO:0000256" key="6">
    <source>
        <dbReference type="ARBA" id="ARBA00022692"/>
    </source>
</evidence>
<dbReference type="InterPro" id="IPR029044">
    <property type="entry name" value="Nucleotide-diphossugar_trans"/>
</dbReference>
<evidence type="ECO:0000256" key="4">
    <source>
        <dbReference type="ARBA" id="ARBA00022676"/>
    </source>
</evidence>
<feature type="transmembrane region" description="Helical" evidence="9">
    <location>
        <begin position="346"/>
        <end position="366"/>
    </location>
</feature>